<proteinExistence type="predicted"/>
<dbReference type="Proteomes" id="UP000494363">
    <property type="component" value="Unassembled WGS sequence"/>
</dbReference>
<dbReference type="EMBL" id="CADIKH010000009">
    <property type="protein sequence ID" value="CAB3754784.1"/>
    <property type="molecule type" value="Genomic_DNA"/>
</dbReference>
<protein>
    <submittedName>
        <fullName evidence="1">Uncharacterized protein</fullName>
    </submittedName>
</protein>
<reference evidence="1 2" key="1">
    <citation type="submission" date="2020-04" db="EMBL/GenBank/DDBJ databases">
        <authorList>
            <person name="De Canck E."/>
        </authorList>
    </citation>
    <scope>NUCLEOTIDE SEQUENCE [LARGE SCALE GENOMIC DNA]</scope>
    <source>
        <strain evidence="1 2">LMG 29542</strain>
    </source>
</reference>
<accession>A0A6J5DMP1</accession>
<organism evidence="1 2">
    <name type="scientific">Paraburkholderia humisilvae</name>
    <dbReference type="NCBI Taxonomy" id="627669"/>
    <lineage>
        <taxon>Bacteria</taxon>
        <taxon>Pseudomonadati</taxon>
        <taxon>Pseudomonadota</taxon>
        <taxon>Betaproteobacteria</taxon>
        <taxon>Burkholderiales</taxon>
        <taxon>Burkholderiaceae</taxon>
        <taxon>Paraburkholderia</taxon>
    </lineage>
</organism>
<keyword evidence="2" id="KW-1185">Reference proteome</keyword>
<dbReference type="AlphaFoldDB" id="A0A6J5DMP1"/>
<sequence length="390" mass="42633">MTQKIVGWSSATRLCDNGGVPIEGADHVSIVKPDGPDSATMTLFFNAMKEYVIDPISTPIVDIPELSRDGDHFLLNIDRPDGLKKIHLQNHGKSVARAGWGPPSPPNLWLMPDTESIIPPGKEGVVNIAVVYGSQIRDYDFPLRVQGLTEKRVHVHVQNMRTVHASQKALMDKVTLDLVNYVSDPARSQQLSSFVDSDALASQQVVDVVQQSVAQRLPELTTSEQYVIAADLLAAKNLRALAARSLSTAQLASPRSPLQRAETTEADESSRYRSAAWGGAWAYENWLTQRASAHQVEALYRVAKSSKTSITLLYGVTSPIENSSEVASSTNLLDFSLASTLKEIPALKATGTNLSTSLATSYRNAVYYGQDPFDADYRASGLQTPEKEWH</sequence>
<name>A0A6J5DMP1_9BURK</name>
<dbReference type="RefSeq" id="WP_175226716.1">
    <property type="nucleotide sequence ID" value="NZ_CADIKH010000009.1"/>
</dbReference>
<evidence type="ECO:0000313" key="1">
    <source>
        <dbReference type="EMBL" id="CAB3754784.1"/>
    </source>
</evidence>
<evidence type="ECO:0000313" key="2">
    <source>
        <dbReference type="Proteomes" id="UP000494363"/>
    </source>
</evidence>
<gene>
    <name evidence="1" type="ORF">LMG29542_02453</name>
</gene>